<accession>A0ABN7YI87</accession>
<feature type="transmembrane region" description="Helical" evidence="11">
    <location>
        <begin position="24"/>
        <end position="45"/>
    </location>
</feature>
<evidence type="ECO:0000256" key="2">
    <source>
        <dbReference type="ARBA" id="ARBA00012438"/>
    </source>
</evidence>
<keyword evidence="6" id="KW-0418">Kinase</keyword>
<dbReference type="PANTHER" id="PTHR43065:SF10">
    <property type="entry name" value="PEROXIDE STRESS-ACTIVATED HISTIDINE KINASE MAK3"/>
    <property type="match status" value="1"/>
</dbReference>
<dbReference type="PANTHER" id="PTHR43065">
    <property type="entry name" value="SENSOR HISTIDINE KINASE"/>
    <property type="match status" value="1"/>
</dbReference>
<dbReference type="Proteomes" id="UP000706525">
    <property type="component" value="Unassembled WGS sequence"/>
</dbReference>
<evidence type="ECO:0000256" key="3">
    <source>
        <dbReference type="ARBA" id="ARBA00022553"/>
    </source>
</evidence>
<dbReference type="CDD" id="cd00075">
    <property type="entry name" value="HATPase"/>
    <property type="match status" value="1"/>
</dbReference>
<dbReference type="EC" id="2.7.13.3" evidence="2"/>
<evidence type="ECO:0000313" key="14">
    <source>
        <dbReference type="Proteomes" id="UP000706525"/>
    </source>
</evidence>
<dbReference type="CDD" id="cd00082">
    <property type="entry name" value="HisKA"/>
    <property type="match status" value="1"/>
</dbReference>
<evidence type="ECO:0000256" key="7">
    <source>
        <dbReference type="ARBA" id="ARBA00022840"/>
    </source>
</evidence>
<dbReference type="InterPro" id="IPR003594">
    <property type="entry name" value="HATPase_dom"/>
</dbReference>
<dbReference type="RefSeq" id="WP_223988734.1">
    <property type="nucleotide sequence ID" value="NZ_CAJZAG010000005.1"/>
</dbReference>
<evidence type="ECO:0000256" key="8">
    <source>
        <dbReference type="ARBA" id="ARBA00023012"/>
    </source>
</evidence>
<feature type="region of interest" description="Disordered" evidence="10">
    <location>
        <begin position="315"/>
        <end position="349"/>
    </location>
</feature>
<dbReference type="InterPro" id="IPR003661">
    <property type="entry name" value="HisK_dim/P_dom"/>
</dbReference>
<dbReference type="PRINTS" id="PR00344">
    <property type="entry name" value="BCTRLSENSOR"/>
</dbReference>
<dbReference type="SMART" id="SM00387">
    <property type="entry name" value="HATPase_c"/>
    <property type="match status" value="1"/>
</dbReference>
<dbReference type="SMART" id="SM00388">
    <property type="entry name" value="HisKA"/>
    <property type="match status" value="1"/>
</dbReference>
<keyword evidence="11" id="KW-1133">Transmembrane helix</keyword>
<feature type="coiled-coil region" evidence="9">
    <location>
        <begin position="114"/>
        <end position="141"/>
    </location>
</feature>
<dbReference type="SUPFAM" id="SSF55874">
    <property type="entry name" value="ATPase domain of HSP90 chaperone/DNA topoisomerase II/histidine kinase"/>
    <property type="match status" value="1"/>
</dbReference>
<dbReference type="Gene3D" id="1.10.287.130">
    <property type="match status" value="1"/>
</dbReference>
<evidence type="ECO:0000256" key="4">
    <source>
        <dbReference type="ARBA" id="ARBA00022679"/>
    </source>
</evidence>
<evidence type="ECO:0000256" key="9">
    <source>
        <dbReference type="SAM" id="Coils"/>
    </source>
</evidence>
<organism evidence="13 14">
    <name type="scientific">Cupriavidus pampae</name>
    <dbReference type="NCBI Taxonomy" id="659251"/>
    <lineage>
        <taxon>Bacteria</taxon>
        <taxon>Pseudomonadati</taxon>
        <taxon>Pseudomonadota</taxon>
        <taxon>Betaproteobacteria</taxon>
        <taxon>Burkholderiales</taxon>
        <taxon>Burkholderiaceae</taxon>
        <taxon>Cupriavidus</taxon>
    </lineage>
</organism>
<keyword evidence="11" id="KW-0812">Transmembrane</keyword>
<evidence type="ECO:0000256" key="11">
    <source>
        <dbReference type="SAM" id="Phobius"/>
    </source>
</evidence>
<evidence type="ECO:0000256" key="1">
    <source>
        <dbReference type="ARBA" id="ARBA00000085"/>
    </source>
</evidence>
<comment type="catalytic activity">
    <reaction evidence="1">
        <text>ATP + protein L-histidine = ADP + protein N-phospho-L-histidine.</text>
        <dbReference type="EC" id="2.7.13.3"/>
    </reaction>
</comment>
<keyword evidence="4 13" id="KW-0808">Transferase</keyword>
<keyword evidence="9" id="KW-0175">Coiled coil</keyword>
<keyword evidence="7" id="KW-0067">ATP-binding</keyword>
<dbReference type="GO" id="GO:0016740">
    <property type="term" value="F:transferase activity"/>
    <property type="evidence" value="ECO:0007669"/>
    <property type="project" value="UniProtKB-KW"/>
</dbReference>
<dbReference type="SUPFAM" id="SSF47384">
    <property type="entry name" value="Homodimeric domain of signal transducing histidine kinase"/>
    <property type="match status" value="1"/>
</dbReference>
<keyword evidence="5" id="KW-0547">Nucleotide-binding</keyword>
<gene>
    <name evidence="13" type="primary">sasA_10</name>
    <name evidence="13" type="ORF">LMG32289_02606</name>
</gene>
<dbReference type="InterPro" id="IPR036097">
    <property type="entry name" value="HisK_dim/P_sf"/>
</dbReference>
<dbReference type="EMBL" id="CAJZAG010000005">
    <property type="protein sequence ID" value="CAG9172499.1"/>
    <property type="molecule type" value="Genomic_DNA"/>
</dbReference>
<dbReference type="Pfam" id="PF00512">
    <property type="entry name" value="HisKA"/>
    <property type="match status" value="1"/>
</dbReference>
<dbReference type="Pfam" id="PF02518">
    <property type="entry name" value="HATPase_c"/>
    <property type="match status" value="1"/>
</dbReference>
<keyword evidence="11" id="KW-0472">Membrane</keyword>
<name>A0ABN7YI87_9BURK</name>
<evidence type="ECO:0000256" key="6">
    <source>
        <dbReference type="ARBA" id="ARBA00022777"/>
    </source>
</evidence>
<keyword evidence="3" id="KW-0597">Phosphoprotein</keyword>
<proteinExistence type="predicted"/>
<reference evidence="13 14" key="1">
    <citation type="submission" date="2021-08" db="EMBL/GenBank/DDBJ databases">
        <authorList>
            <person name="Peeters C."/>
        </authorList>
    </citation>
    <scope>NUCLEOTIDE SEQUENCE [LARGE SCALE GENOMIC DNA]</scope>
    <source>
        <strain evidence="13 14">LMG 32289</strain>
    </source>
</reference>
<evidence type="ECO:0000256" key="10">
    <source>
        <dbReference type="SAM" id="MobiDB-lite"/>
    </source>
</evidence>
<evidence type="ECO:0000256" key="5">
    <source>
        <dbReference type="ARBA" id="ARBA00022741"/>
    </source>
</evidence>
<keyword evidence="14" id="KW-1185">Reference proteome</keyword>
<dbReference type="Gene3D" id="3.30.565.10">
    <property type="entry name" value="Histidine kinase-like ATPase, C-terminal domain"/>
    <property type="match status" value="1"/>
</dbReference>
<sequence>MTTGIAAGMTTPGLTLARTGSHGVLLVCAVVALLVVLTVAVFMLATRLREGRREIERQRAAFARLQDTLTHVSRLATLGEMAASIAHEIRQPLAAISLDADASLRWLSHDRVDLKEVSDGLERMRDEALRAERVVRGLRALSRRTGRDVAPMSLREAWDETVPLVPLSRLSHVERMDVDIAPSLPDVLADRVQVQQIMLNLLTNALQAVAAAIPPSTLGASSQPAPRVGHLRVRAYQPDRNGPVWFEITDNGIGIDPRHLPRIFEPFFTTSPEGMGMGLAICQRLVEAHGGAMTIRSSEGRTTVAFSLPALPLGPAAPSGGASGGKSGEPRQAQPALDLVPDALRASCS</sequence>
<keyword evidence="8" id="KW-0902">Two-component regulatory system</keyword>
<comment type="caution">
    <text evidence="13">The sequence shown here is derived from an EMBL/GenBank/DDBJ whole genome shotgun (WGS) entry which is preliminary data.</text>
</comment>
<feature type="domain" description="Histidine kinase" evidence="12">
    <location>
        <begin position="84"/>
        <end position="312"/>
    </location>
</feature>
<dbReference type="InterPro" id="IPR004358">
    <property type="entry name" value="Sig_transdc_His_kin-like_C"/>
</dbReference>
<protein>
    <recommendedName>
        <fullName evidence="2">histidine kinase</fullName>
        <ecNumber evidence="2">2.7.13.3</ecNumber>
    </recommendedName>
</protein>
<dbReference type="InterPro" id="IPR036890">
    <property type="entry name" value="HATPase_C_sf"/>
</dbReference>
<dbReference type="PROSITE" id="PS50109">
    <property type="entry name" value="HIS_KIN"/>
    <property type="match status" value="1"/>
</dbReference>
<evidence type="ECO:0000313" key="13">
    <source>
        <dbReference type="EMBL" id="CAG9172499.1"/>
    </source>
</evidence>
<dbReference type="InterPro" id="IPR005467">
    <property type="entry name" value="His_kinase_dom"/>
</dbReference>
<evidence type="ECO:0000259" key="12">
    <source>
        <dbReference type="PROSITE" id="PS50109"/>
    </source>
</evidence>